<evidence type="ECO:0000256" key="2">
    <source>
        <dbReference type="SAM" id="Phobius"/>
    </source>
</evidence>
<dbReference type="GO" id="GO:0007155">
    <property type="term" value="P:cell adhesion"/>
    <property type="evidence" value="ECO:0007669"/>
    <property type="project" value="TreeGrafter"/>
</dbReference>
<name>G1SPW9_RABIT</name>
<dbReference type="PANTHER" id="PTHR47390:SF1">
    <property type="entry name" value="PODOPLANIN"/>
    <property type="match status" value="1"/>
</dbReference>
<dbReference type="PANTHER" id="PTHR47390">
    <property type="entry name" value="PODOPLANIN"/>
    <property type="match status" value="1"/>
</dbReference>
<dbReference type="GO" id="GO:0030335">
    <property type="term" value="P:positive regulation of cell migration"/>
    <property type="evidence" value="ECO:0007669"/>
    <property type="project" value="Ensembl"/>
</dbReference>
<dbReference type="Bgee" id="ENSOCUG00000005899">
    <property type="expression patterns" value="Expressed in upper lobe of left lung and 16 other cell types or tissues"/>
</dbReference>
<evidence type="ECO:0000313" key="5">
    <source>
        <dbReference type="Proteomes" id="UP000001811"/>
    </source>
</evidence>
<dbReference type="STRING" id="9986.ENSOCUP00000005110"/>
<keyword evidence="5" id="KW-1185">Reference proteome</keyword>
<keyword evidence="2" id="KW-1133">Transmembrane helix</keyword>
<feature type="transmembrane region" description="Helical" evidence="2">
    <location>
        <begin position="128"/>
        <end position="155"/>
    </location>
</feature>
<reference evidence="4 5" key="1">
    <citation type="journal article" date="2011" name="Nature">
        <title>A high-resolution map of human evolutionary constraint using 29 mammals.</title>
        <authorList>
            <person name="Lindblad-Toh K."/>
            <person name="Garber M."/>
            <person name="Zuk O."/>
            <person name="Lin M.F."/>
            <person name="Parker B.J."/>
            <person name="Washietl S."/>
            <person name="Kheradpour P."/>
            <person name="Ernst J."/>
            <person name="Jordan G."/>
            <person name="Mauceli E."/>
            <person name="Ward L.D."/>
            <person name="Lowe C.B."/>
            <person name="Holloway A.K."/>
            <person name="Clamp M."/>
            <person name="Gnerre S."/>
            <person name="Alfoldi J."/>
            <person name="Beal K."/>
            <person name="Chang J."/>
            <person name="Clawson H."/>
            <person name="Cuff J."/>
            <person name="Di Palma F."/>
            <person name="Fitzgerald S."/>
            <person name="Flicek P."/>
            <person name="Guttman M."/>
            <person name="Hubisz M.J."/>
            <person name="Jaffe D.B."/>
            <person name="Jungreis I."/>
            <person name="Kent W.J."/>
            <person name="Kostka D."/>
            <person name="Lara M."/>
            <person name="Martins A.L."/>
            <person name="Massingham T."/>
            <person name="Moltke I."/>
            <person name="Raney B.J."/>
            <person name="Rasmussen M.D."/>
            <person name="Robinson J."/>
            <person name="Stark A."/>
            <person name="Vilella A.J."/>
            <person name="Wen J."/>
            <person name="Xie X."/>
            <person name="Zody M.C."/>
            <person name="Baldwin J."/>
            <person name="Bloom T."/>
            <person name="Chin C.W."/>
            <person name="Heiman D."/>
            <person name="Nicol R."/>
            <person name="Nusbaum C."/>
            <person name="Young S."/>
            <person name="Wilkinson J."/>
            <person name="Worley K.C."/>
            <person name="Kovar C.L."/>
            <person name="Muzny D.M."/>
            <person name="Gibbs R.A."/>
            <person name="Cree A."/>
            <person name="Dihn H.H."/>
            <person name="Fowler G."/>
            <person name="Jhangiani S."/>
            <person name="Joshi V."/>
            <person name="Lee S."/>
            <person name="Lewis L.R."/>
            <person name="Nazareth L.V."/>
            <person name="Okwuonu G."/>
            <person name="Santibanez J."/>
            <person name="Warren W.C."/>
            <person name="Mardis E.R."/>
            <person name="Weinstock G.M."/>
            <person name="Wilson R.K."/>
            <person name="Delehaunty K."/>
            <person name="Dooling D."/>
            <person name="Fronik C."/>
            <person name="Fulton L."/>
            <person name="Fulton B."/>
            <person name="Graves T."/>
            <person name="Minx P."/>
            <person name="Sodergren E."/>
            <person name="Birney E."/>
            <person name="Margulies E.H."/>
            <person name="Herrero J."/>
            <person name="Green E.D."/>
            <person name="Haussler D."/>
            <person name="Siepel A."/>
            <person name="Goldman N."/>
            <person name="Pollard K.S."/>
            <person name="Pedersen J.S."/>
            <person name="Lander E.S."/>
            <person name="Kellis M."/>
        </authorList>
    </citation>
    <scope>NUCLEOTIDE SEQUENCE [LARGE SCALE GENOMIC DNA]</scope>
    <source>
        <strain evidence="5">Thorbecke</strain>
    </source>
</reference>
<dbReference type="Proteomes" id="UP000001811">
    <property type="component" value="Unplaced"/>
</dbReference>
<dbReference type="Pfam" id="PF05808">
    <property type="entry name" value="Podoplanin"/>
    <property type="match status" value="1"/>
</dbReference>
<dbReference type="GO" id="GO:0010718">
    <property type="term" value="P:positive regulation of epithelial to mesenchymal transition"/>
    <property type="evidence" value="ECO:0007669"/>
    <property type="project" value="Ensembl"/>
</dbReference>
<dbReference type="eggNOG" id="ENOG502QRWU">
    <property type="taxonomic scope" value="Eukaryota"/>
</dbReference>
<dbReference type="GO" id="GO:2000392">
    <property type="term" value="P:regulation of lamellipodium morphogenesis"/>
    <property type="evidence" value="ECO:0007669"/>
    <property type="project" value="Ensembl"/>
</dbReference>
<dbReference type="GO" id="GO:0097197">
    <property type="term" value="C:tetraspanin-enriched microdomain"/>
    <property type="evidence" value="ECO:0007669"/>
    <property type="project" value="Ensembl"/>
</dbReference>
<dbReference type="GO" id="GO:0005102">
    <property type="term" value="F:signaling receptor binding"/>
    <property type="evidence" value="ECO:0007669"/>
    <property type="project" value="Ensembl"/>
</dbReference>
<dbReference type="OrthoDB" id="9633724at2759"/>
<reference evidence="4" key="2">
    <citation type="submission" date="2025-08" db="UniProtKB">
        <authorList>
            <consortium name="Ensembl"/>
        </authorList>
    </citation>
    <scope>IDENTIFICATION</scope>
    <source>
        <strain evidence="4">Thorbecke</strain>
    </source>
</reference>
<dbReference type="GO" id="GO:0030054">
    <property type="term" value="C:cell junction"/>
    <property type="evidence" value="ECO:0007669"/>
    <property type="project" value="Ensembl"/>
</dbReference>
<protein>
    <submittedName>
        <fullName evidence="4">Podoplanin</fullName>
    </submittedName>
</protein>
<dbReference type="GO" id="GO:0061851">
    <property type="term" value="C:leading edge of lamellipodium"/>
    <property type="evidence" value="ECO:0007669"/>
    <property type="project" value="Ensembl"/>
</dbReference>
<dbReference type="GO" id="GO:0005829">
    <property type="term" value="C:cytosol"/>
    <property type="evidence" value="ECO:0007669"/>
    <property type="project" value="Ensembl"/>
</dbReference>
<keyword evidence="2" id="KW-0812">Transmembrane</keyword>
<feature type="compositionally biased region" description="Polar residues" evidence="1">
    <location>
        <begin position="100"/>
        <end position="110"/>
    </location>
</feature>
<feature type="chain" id="PRO_5023882001" evidence="3">
    <location>
        <begin position="23"/>
        <end position="164"/>
    </location>
</feature>
<dbReference type="GO" id="GO:0051087">
    <property type="term" value="F:protein-folding chaperone binding"/>
    <property type="evidence" value="ECO:0007669"/>
    <property type="project" value="Ensembl"/>
</dbReference>
<feature type="region of interest" description="Disordered" evidence="1">
    <location>
        <begin position="83"/>
        <end position="121"/>
    </location>
</feature>
<dbReference type="GO" id="GO:0044319">
    <property type="term" value="P:wound healing, spreading of cells"/>
    <property type="evidence" value="ECO:0007669"/>
    <property type="project" value="Ensembl"/>
</dbReference>
<dbReference type="HOGENOM" id="CLU_102220_0_0_1"/>
<dbReference type="GO" id="GO:0031410">
    <property type="term" value="C:cytoplasmic vesicle"/>
    <property type="evidence" value="ECO:0007669"/>
    <property type="project" value="Ensembl"/>
</dbReference>
<dbReference type="GeneTree" id="ENSGT00390000000013"/>
<dbReference type="GO" id="GO:0031528">
    <property type="term" value="C:microvillus membrane"/>
    <property type="evidence" value="ECO:0007669"/>
    <property type="project" value="Ensembl"/>
</dbReference>
<gene>
    <name evidence="4" type="primary">PDPN</name>
</gene>
<dbReference type="GO" id="GO:1901731">
    <property type="term" value="P:positive regulation of platelet aggregation"/>
    <property type="evidence" value="ECO:0007669"/>
    <property type="project" value="Ensembl"/>
</dbReference>
<dbReference type="GO" id="GO:0032587">
    <property type="term" value="C:ruffle membrane"/>
    <property type="evidence" value="ECO:0007669"/>
    <property type="project" value="Ensembl"/>
</dbReference>
<keyword evidence="2" id="KW-0472">Membrane</keyword>
<dbReference type="CTD" id="10630"/>
<dbReference type="GO" id="GO:0007266">
    <property type="term" value="P:Rho protein signal transduction"/>
    <property type="evidence" value="ECO:0007669"/>
    <property type="project" value="Ensembl"/>
</dbReference>
<proteinExistence type="predicted"/>
<dbReference type="GO" id="GO:0031258">
    <property type="term" value="C:lamellipodium membrane"/>
    <property type="evidence" value="ECO:0007669"/>
    <property type="project" value="Ensembl"/>
</dbReference>
<dbReference type="FunCoup" id="G1SPW9">
    <property type="interactions" value="19"/>
</dbReference>
<dbReference type="GO" id="GO:0016323">
    <property type="term" value="C:basolateral plasma membrane"/>
    <property type="evidence" value="ECO:0007669"/>
    <property type="project" value="Ensembl"/>
</dbReference>
<dbReference type="AlphaFoldDB" id="G1SPW9"/>
<feature type="signal peptide" evidence="3">
    <location>
        <begin position="1"/>
        <end position="22"/>
    </location>
</feature>
<sequence>MWKARILLLLLGSAGLWAPAAAGAVTSLPEDEVVTPGVDGGTGLTGVEDNVVTRGAREDHSEPHGVTALVPTNAESVTSHHFEDHSFPHSTVPAHKESQKPTTPNAATSRSMEKAGEEPDTTIEKGGLATVTLVGIIVGVLLAIGFVGGIVIVVVRKMSGRYSP</sequence>
<evidence type="ECO:0000256" key="1">
    <source>
        <dbReference type="SAM" id="MobiDB-lite"/>
    </source>
</evidence>
<reference evidence="4" key="3">
    <citation type="submission" date="2025-09" db="UniProtKB">
        <authorList>
            <consortium name="Ensembl"/>
        </authorList>
    </citation>
    <scope>IDENTIFICATION</scope>
    <source>
        <strain evidence="4">Thorbecke</strain>
    </source>
</reference>
<dbReference type="KEGG" id="ocu:103352509"/>
<dbReference type="InterPro" id="IPR052684">
    <property type="entry name" value="Podoplanin_domain"/>
</dbReference>
<dbReference type="GO" id="GO:0016324">
    <property type="term" value="C:apical plasma membrane"/>
    <property type="evidence" value="ECO:0007669"/>
    <property type="project" value="Ensembl"/>
</dbReference>
<dbReference type="Ensembl" id="ENSOCUT00000005898.4">
    <property type="protein sequence ID" value="ENSOCUP00000005110.4"/>
    <property type="gene ID" value="ENSOCUG00000005899.4"/>
</dbReference>
<dbReference type="GO" id="GO:0045121">
    <property type="term" value="C:membrane raft"/>
    <property type="evidence" value="ECO:0007669"/>
    <property type="project" value="Ensembl"/>
</dbReference>
<accession>G1SPW9</accession>
<dbReference type="InParanoid" id="G1SPW9"/>
<dbReference type="PaxDb" id="9986-ENSOCUP00000005110"/>
<dbReference type="GeneID" id="103352509"/>
<dbReference type="GO" id="GO:0031527">
    <property type="term" value="C:filopodium membrane"/>
    <property type="evidence" value="ECO:0007669"/>
    <property type="project" value="Ensembl"/>
</dbReference>
<evidence type="ECO:0000313" key="4">
    <source>
        <dbReference type="Ensembl" id="ENSOCUP00000005110.4"/>
    </source>
</evidence>
<dbReference type="GO" id="GO:0005739">
    <property type="term" value="C:mitochondrion"/>
    <property type="evidence" value="ECO:0007669"/>
    <property type="project" value="Ensembl"/>
</dbReference>
<dbReference type="GO" id="GO:0019956">
    <property type="term" value="F:chemokine binding"/>
    <property type="evidence" value="ECO:0007669"/>
    <property type="project" value="Ensembl"/>
</dbReference>
<dbReference type="GO" id="GO:0090091">
    <property type="term" value="P:positive regulation of extracellular matrix disassembly"/>
    <property type="evidence" value="ECO:0007669"/>
    <property type="project" value="Ensembl"/>
</dbReference>
<evidence type="ECO:0000256" key="3">
    <source>
        <dbReference type="SAM" id="SignalP"/>
    </source>
</evidence>
<organism evidence="4 5">
    <name type="scientific">Oryctolagus cuniculus</name>
    <name type="common">Rabbit</name>
    <dbReference type="NCBI Taxonomy" id="9986"/>
    <lineage>
        <taxon>Eukaryota</taxon>
        <taxon>Metazoa</taxon>
        <taxon>Chordata</taxon>
        <taxon>Craniata</taxon>
        <taxon>Vertebrata</taxon>
        <taxon>Euteleostomi</taxon>
        <taxon>Mammalia</taxon>
        <taxon>Eutheria</taxon>
        <taxon>Euarchontoglires</taxon>
        <taxon>Glires</taxon>
        <taxon>Lagomorpha</taxon>
        <taxon>Leporidae</taxon>
        <taxon>Oryctolagus</taxon>
    </lineage>
</organism>
<keyword evidence="3" id="KW-0732">Signal</keyword>